<comment type="catalytic activity">
    <reaction evidence="14 15">
        <text>2 nitric oxide + NADPH + 2 O2 = 2 nitrate + NADP(+) + H(+)</text>
        <dbReference type="Rhea" id="RHEA:19465"/>
        <dbReference type="ChEBI" id="CHEBI:15378"/>
        <dbReference type="ChEBI" id="CHEBI:15379"/>
        <dbReference type="ChEBI" id="CHEBI:16480"/>
        <dbReference type="ChEBI" id="CHEBI:17632"/>
        <dbReference type="ChEBI" id="CHEBI:57783"/>
        <dbReference type="ChEBI" id="CHEBI:58349"/>
        <dbReference type="EC" id="1.14.12.17"/>
    </reaction>
</comment>
<dbReference type="InterPro" id="IPR000971">
    <property type="entry name" value="Globin"/>
</dbReference>
<evidence type="ECO:0000313" key="19">
    <source>
        <dbReference type="Proteomes" id="UP000535491"/>
    </source>
</evidence>
<dbReference type="InterPro" id="IPR001433">
    <property type="entry name" value="OxRdtase_FAD/NAD-bd"/>
</dbReference>
<evidence type="ECO:0000256" key="7">
    <source>
        <dbReference type="ARBA" id="ARBA00022723"/>
    </source>
</evidence>
<keyword evidence="8 15" id="KW-0274">FAD</keyword>
<dbReference type="InterPro" id="IPR017927">
    <property type="entry name" value="FAD-bd_FR_type"/>
</dbReference>
<dbReference type="GO" id="GO:0046210">
    <property type="term" value="P:nitric oxide catabolic process"/>
    <property type="evidence" value="ECO:0007669"/>
    <property type="project" value="TreeGrafter"/>
</dbReference>
<feature type="site" description="Involved in heme-bound ligand stabilization and O-O bond activation" evidence="15">
    <location>
        <position position="29"/>
    </location>
</feature>
<dbReference type="InterPro" id="IPR009050">
    <property type="entry name" value="Globin-like_sf"/>
</dbReference>
<comment type="catalytic activity">
    <reaction evidence="13 15">
        <text>2 nitric oxide + NADH + 2 O2 = 2 nitrate + NAD(+) + H(+)</text>
        <dbReference type="Rhea" id="RHEA:19469"/>
        <dbReference type="ChEBI" id="CHEBI:15378"/>
        <dbReference type="ChEBI" id="CHEBI:15379"/>
        <dbReference type="ChEBI" id="CHEBI:16480"/>
        <dbReference type="ChEBI" id="CHEBI:17632"/>
        <dbReference type="ChEBI" id="CHEBI:57540"/>
        <dbReference type="ChEBI" id="CHEBI:57945"/>
        <dbReference type="EC" id="1.14.12.17"/>
    </reaction>
</comment>
<keyword evidence="10 15" id="KW-0560">Oxidoreductase</keyword>
<dbReference type="FunFam" id="1.10.490.10:FF:000003">
    <property type="entry name" value="Flavohemoprotein"/>
    <property type="match status" value="1"/>
</dbReference>
<comment type="function">
    <text evidence="15">Is involved in NO detoxification in an aerobic process, termed nitric oxide dioxygenase (NOD) reaction that utilizes O(2) and NAD(P)H to convert NO to nitrate, which protects the bacterium from various noxious nitrogen compounds. Therefore, plays a central role in the inducible response to nitrosative stress.</text>
</comment>
<keyword evidence="12 15" id="KW-0520">NAD</keyword>
<dbReference type="GO" id="GO:0071949">
    <property type="term" value="F:FAD binding"/>
    <property type="evidence" value="ECO:0007669"/>
    <property type="project" value="InterPro"/>
</dbReference>
<keyword evidence="11 15" id="KW-0408">Iron</keyword>
<evidence type="ECO:0000256" key="11">
    <source>
        <dbReference type="ARBA" id="ARBA00023004"/>
    </source>
</evidence>
<dbReference type="Gene3D" id="3.40.50.80">
    <property type="entry name" value="Nucleotide-binding domain of ferredoxin-NADP reductase (FNR) module"/>
    <property type="match status" value="1"/>
</dbReference>
<evidence type="ECO:0000256" key="8">
    <source>
        <dbReference type="ARBA" id="ARBA00022827"/>
    </source>
</evidence>
<dbReference type="InterPro" id="IPR012292">
    <property type="entry name" value="Globin/Proto"/>
</dbReference>
<dbReference type="Proteomes" id="UP000535491">
    <property type="component" value="Unassembled WGS sequence"/>
</dbReference>
<dbReference type="Gene3D" id="1.10.490.10">
    <property type="entry name" value="Globins"/>
    <property type="match status" value="1"/>
</dbReference>
<evidence type="ECO:0000256" key="3">
    <source>
        <dbReference type="ARBA" id="ARBA00022448"/>
    </source>
</evidence>
<dbReference type="EMBL" id="JACEIQ010000002">
    <property type="protein sequence ID" value="MBA4493511.1"/>
    <property type="molecule type" value="Genomic_DNA"/>
</dbReference>
<dbReference type="PROSITE" id="PS51384">
    <property type="entry name" value="FAD_FR"/>
    <property type="match status" value="1"/>
</dbReference>
<dbReference type="GO" id="GO:0020037">
    <property type="term" value="F:heme binding"/>
    <property type="evidence" value="ECO:0007669"/>
    <property type="project" value="InterPro"/>
</dbReference>
<feature type="binding site" evidence="15">
    <location>
        <begin position="275"/>
        <end position="280"/>
    </location>
    <ligand>
        <name>NADP(+)</name>
        <dbReference type="ChEBI" id="CHEBI:58349"/>
    </ligand>
</feature>
<comment type="similarity">
    <text evidence="1 15">In the C-terminal section; belongs to the flavoprotein pyridine nucleotide cytochrome reductase family.</text>
</comment>
<evidence type="ECO:0000256" key="13">
    <source>
        <dbReference type="ARBA" id="ARBA00048649"/>
    </source>
</evidence>
<dbReference type="SUPFAM" id="SSF52343">
    <property type="entry name" value="Ferredoxin reductase-like, C-terminal NADP-linked domain"/>
    <property type="match status" value="1"/>
</dbReference>
<feature type="active site" description="Charge relay system" evidence="15">
    <location>
        <position position="137"/>
    </location>
</feature>
<feature type="region of interest" description="Reductase" evidence="15">
    <location>
        <begin position="149"/>
        <end position="415"/>
    </location>
</feature>
<evidence type="ECO:0000259" key="17">
    <source>
        <dbReference type="PROSITE" id="PS51384"/>
    </source>
</evidence>
<dbReference type="FunFam" id="2.40.30.10:FF:000034">
    <property type="entry name" value="Flavohemoprotein"/>
    <property type="match status" value="1"/>
</dbReference>
<feature type="domain" description="FAD-binding FR-type" evidence="17">
    <location>
        <begin position="152"/>
        <end position="263"/>
    </location>
</feature>
<feature type="domain" description="Globin" evidence="16">
    <location>
        <begin position="1"/>
        <end position="138"/>
    </location>
</feature>
<dbReference type="GO" id="GO:0071500">
    <property type="term" value="P:cellular response to nitrosative stress"/>
    <property type="evidence" value="ECO:0007669"/>
    <property type="project" value="TreeGrafter"/>
</dbReference>
<evidence type="ECO:0000256" key="1">
    <source>
        <dbReference type="ARBA" id="ARBA00006401"/>
    </source>
</evidence>
<reference evidence="18 19" key="1">
    <citation type="submission" date="2020-07" db="EMBL/GenBank/DDBJ databases">
        <authorList>
            <person name="Feng H."/>
        </authorList>
    </citation>
    <scope>NUCLEOTIDE SEQUENCE [LARGE SCALE GENOMIC DNA]</scope>
    <source>
        <strain evidence="19">s-10</strain>
    </source>
</reference>
<evidence type="ECO:0000256" key="9">
    <source>
        <dbReference type="ARBA" id="ARBA00022857"/>
    </source>
</evidence>
<evidence type="ECO:0000313" key="18">
    <source>
        <dbReference type="EMBL" id="MBA4493511.1"/>
    </source>
</evidence>
<evidence type="ECO:0000259" key="16">
    <source>
        <dbReference type="PROSITE" id="PS01033"/>
    </source>
</evidence>
<dbReference type="Pfam" id="PF00970">
    <property type="entry name" value="FAD_binding_6"/>
    <property type="match status" value="1"/>
</dbReference>
<dbReference type="NCBIfam" id="NF009805">
    <property type="entry name" value="PRK13289.1"/>
    <property type="match status" value="1"/>
</dbReference>
<feature type="active site" description="Charge relay system" evidence="15">
    <location>
        <position position="95"/>
    </location>
</feature>
<dbReference type="PANTHER" id="PTHR43396:SF3">
    <property type="entry name" value="FLAVOHEMOPROTEIN"/>
    <property type="match status" value="1"/>
</dbReference>
<keyword evidence="6 15" id="KW-0285">Flavoprotein</keyword>
<keyword evidence="4 15" id="KW-0349">Heme</keyword>
<name>A0A7W1WPG7_9BACL</name>
<dbReference type="GO" id="GO:0046872">
    <property type="term" value="F:metal ion binding"/>
    <property type="evidence" value="ECO:0007669"/>
    <property type="project" value="UniProtKB-KW"/>
</dbReference>
<dbReference type="HAMAP" id="MF_01252">
    <property type="entry name" value="Hmp"/>
    <property type="match status" value="1"/>
</dbReference>
<comment type="cofactor">
    <cofactor evidence="15">
        <name>heme b</name>
        <dbReference type="ChEBI" id="CHEBI:60344"/>
    </cofactor>
    <text evidence="15">Binds 1 heme b (iron(II)-protoporphyrin IX) group per subunit.</text>
</comment>
<keyword evidence="3 15" id="KW-0813">Transport</keyword>
<dbReference type="Gene3D" id="2.40.30.10">
    <property type="entry name" value="Translation factors"/>
    <property type="match status" value="1"/>
</dbReference>
<dbReference type="FunFam" id="3.40.50.80:FF:000010">
    <property type="entry name" value="Flavohemoprotein"/>
    <property type="match status" value="1"/>
</dbReference>
<dbReference type="PRINTS" id="PR00410">
    <property type="entry name" value="PHEHYDRXLASE"/>
</dbReference>
<sequence length="415" mass="47096">MMDNKTIRIVKSTAPLLQEHSKAIGKRFYQLLFGSHPELYNLFNQTNQRRGIQQKALAHSVYTSGEHLDNLEAIRPIITCIAHKHRAIGVVPEQYPIVGEKLIQAVQDVLGSQTNKEILDAWEKAYHFIADIFIRIERDLYEQAESQPGGWRGFRDFVVDQKVKESEVITSFYLKPADGKAIAPYLAGQYLTLRAKIPGEKYDHIRHYSLSDVPGKDYYRITVKREDAHNGNPPGIVSNYLHHQVNEGDILSFSAPAGDFVLTENSDPLILISGGVGLTPLLSMLKTTAERQPGRHVTFIHAAINGDVHAMKDEVSRLTDQNPNIQSYVCYERPTEKDRQAQNFDKEGFIDRSWLESIISKPDGTFYFCGPIPFMKVIYRALIEMGIPKNQIHFEAFSPISVLIHERKSGDSMEF</sequence>
<feature type="binding site" evidence="15">
    <location>
        <position position="190"/>
    </location>
    <ligand>
        <name>FAD</name>
        <dbReference type="ChEBI" id="CHEBI:57692"/>
    </ligand>
</feature>
<evidence type="ECO:0000256" key="12">
    <source>
        <dbReference type="ARBA" id="ARBA00023027"/>
    </source>
</evidence>
<dbReference type="CDD" id="cd06184">
    <property type="entry name" value="flavohem_like_fad_nad_binding"/>
    <property type="match status" value="1"/>
</dbReference>
<dbReference type="AlphaFoldDB" id="A0A7W1WPG7"/>
<dbReference type="InterPro" id="IPR023950">
    <property type="entry name" value="Hmp"/>
</dbReference>
<feature type="site" description="Influences the redox potential of the prosthetic heme and FAD groups" evidence="15">
    <location>
        <position position="84"/>
    </location>
</feature>
<dbReference type="InterPro" id="IPR017938">
    <property type="entry name" value="Riboflavin_synthase-like_b-brl"/>
</dbReference>
<comment type="cofactor">
    <cofactor evidence="15">
        <name>FAD</name>
        <dbReference type="ChEBI" id="CHEBI:57692"/>
    </cofactor>
    <text evidence="15">Binds 1 FAD per subunit.</text>
</comment>
<dbReference type="InterPro" id="IPR039261">
    <property type="entry name" value="FNR_nucleotide-bd"/>
</dbReference>
<comment type="caution">
    <text evidence="15">Lacks conserved residue(s) required for the propagation of feature annotation.</text>
</comment>
<evidence type="ECO:0000256" key="14">
    <source>
        <dbReference type="ARBA" id="ARBA00049433"/>
    </source>
</evidence>
<evidence type="ECO:0000256" key="4">
    <source>
        <dbReference type="ARBA" id="ARBA00022617"/>
    </source>
</evidence>
<evidence type="ECO:0000256" key="15">
    <source>
        <dbReference type="HAMAP-Rule" id="MF_01252"/>
    </source>
</evidence>
<dbReference type="GO" id="GO:0005344">
    <property type="term" value="F:oxygen carrier activity"/>
    <property type="evidence" value="ECO:0007669"/>
    <property type="project" value="UniProtKB-UniRule"/>
</dbReference>
<proteinExistence type="inferred from homology"/>
<comment type="similarity">
    <text evidence="2 15">Belongs to the globin family. Two-domain flavohemoproteins subfamily.</text>
</comment>
<dbReference type="Pfam" id="PF00175">
    <property type="entry name" value="NAD_binding_1"/>
    <property type="match status" value="1"/>
</dbReference>
<evidence type="ECO:0000256" key="2">
    <source>
        <dbReference type="ARBA" id="ARBA00008414"/>
    </source>
</evidence>
<accession>A0A7W1WPG7</accession>
<dbReference type="Pfam" id="PF00042">
    <property type="entry name" value="Globin"/>
    <property type="match status" value="1"/>
</dbReference>
<dbReference type="PROSITE" id="PS01033">
    <property type="entry name" value="GLOBIN"/>
    <property type="match status" value="1"/>
</dbReference>
<dbReference type="GO" id="GO:0008941">
    <property type="term" value="F:nitric oxide dioxygenase NAD(P)H activity"/>
    <property type="evidence" value="ECO:0007669"/>
    <property type="project" value="UniProtKB-UniRule"/>
</dbReference>
<dbReference type="GO" id="GO:0019825">
    <property type="term" value="F:oxygen binding"/>
    <property type="evidence" value="ECO:0007669"/>
    <property type="project" value="InterPro"/>
</dbReference>
<keyword evidence="19" id="KW-1185">Reference proteome</keyword>
<keyword evidence="5 15" id="KW-0561">Oxygen transport</keyword>
<dbReference type="SUPFAM" id="SSF63380">
    <property type="entry name" value="Riboflavin synthase domain-like"/>
    <property type="match status" value="1"/>
</dbReference>
<dbReference type="SUPFAM" id="SSF46458">
    <property type="entry name" value="Globin-like"/>
    <property type="match status" value="1"/>
</dbReference>
<keyword evidence="9 15" id="KW-0521">NADP</keyword>
<organism evidence="18 19">
    <name type="scientific">Paenactinomyces guangxiensis</name>
    <dbReference type="NCBI Taxonomy" id="1490290"/>
    <lineage>
        <taxon>Bacteria</taxon>
        <taxon>Bacillati</taxon>
        <taxon>Bacillota</taxon>
        <taxon>Bacilli</taxon>
        <taxon>Bacillales</taxon>
        <taxon>Thermoactinomycetaceae</taxon>
        <taxon>Paenactinomyces</taxon>
    </lineage>
</organism>
<dbReference type="CDD" id="cd14777">
    <property type="entry name" value="Yhb1-globin-like"/>
    <property type="match status" value="1"/>
</dbReference>
<evidence type="ECO:0000256" key="10">
    <source>
        <dbReference type="ARBA" id="ARBA00023002"/>
    </source>
</evidence>
<dbReference type="GO" id="GO:0009636">
    <property type="term" value="P:response to toxic substance"/>
    <property type="evidence" value="ECO:0007669"/>
    <property type="project" value="UniProtKB-KW"/>
</dbReference>
<dbReference type="InterPro" id="IPR008333">
    <property type="entry name" value="Cbr1-like_FAD-bd_dom"/>
</dbReference>
<evidence type="ECO:0000256" key="5">
    <source>
        <dbReference type="ARBA" id="ARBA00022621"/>
    </source>
</evidence>
<dbReference type="PANTHER" id="PTHR43396">
    <property type="entry name" value="FLAVOHEMOPROTEIN"/>
    <property type="match status" value="1"/>
</dbReference>
<keyword evidence="7 15" id="KW-0479">Metal-binding</keyword>
<dbReference type="EC" id="1.14.12.17" evidence="15"/>
<protein>
    <recommendedName>
        <fullName evidence="15">Flavohemoprotein</fullName>
    </recommendedName>
    <alternativeName>
        <fullName evidence="15">Flavohemoglobin</fullName>
    </alternativeName>
    <alternativeName>
        <fullName evidence="15">Hemoglobin-like protein</fullName>
    </alternativeName>
    <alternativeName>
        <fullName evidence="15">Nitric oxide dioxygenase</fullName>
        <shortName evidence="15">NO oxygenase</shortName>
        <shortName evidence="15">NOD</shortName>
        <ecNumber evidence="15">1.14.12.17</ecNumber>
    </alternativeName>
</protein>
<gene>
    <name evidence="18" type="primary">hmpA</name>
    <name evidence="15" type="synonym">hmp</name>
    <name evidence="18" type="ORF">H1191_04230</name>
</gene>
<evidence type="ECO:0000256" key="6">
    <source>
        <dbReference type="ARBA" id="ARBA00022630"/>
    </source>
</evidence>
<comment type="caution">
    <text evidence="18">The sequence shown here is derived from an EMBL/GenBank/DDBJ whole genome shotgun (WGS) entry which is preliminary data.</text>
</comment>
<keyword evidence="15" id="KW-0216">Detoxification</keyword>
<feature type="binding site" description="proximal binding residue" evidence="15">
    <location>
        <position position="85"/>
    </location>
    <ligand>
        <name>heme b</name>
        <dbReference type="ChEBI" id="CHEBI:60344"/>
    </ligand>
    <ligandPart>
        <name>Fe</name>
        <dbReference type="ChEBI" id="CHEBI:18248"/>
    </ligandPart>
</feature>
<comment type="domain">
    <text evidence="15">Consists of two distinct domains; an N-terminal heme-containing oxygen-binding domain and a C-terminal reductase domain with binding sites for FAD and NAD(P)H.</text>
</comment>
<feature type="site" description="Influences the redox potential of the prosthetic heme and FAD groups" evidence="15">
    <location>
        <position position="395"/>
    </location>
</feature>